<dbReference type="PATRIC" id="fig|1232683.4.peg.1881"/>
<dbReference type="InterPro" id="IPR036249">
    <property type="entry name" value="Thioredoxin-like_sf"/>
</dbReference>
<comment type="caution">
    <text evidence="2">The sequence shown here is derived from an EMBL/GenBank/DDBJ whole genome shotgun (WGS) entry which is preliminary data.</text>
</comment>
<dbReference type="Proteomes" id="UP000028252">
    <property type="component" value="Unassembled WGS sequence"/>
</dbReference>
<dbReference type="eggNOG" id="COG3531">
    <property type="taxonomic scope" value="Bacteria"/>
</dbReference>
<dbReference type="STRING" id="1232683.ADIMK_1912"/>
<evidence type="ECO:0000259" key="1">
    <source>
        <dbReference type="Pfam" id="PF01323"/>
    </source>
</evidence>
<reference evidence="2 3" key="1">
    <citation type="submission" date="2014-04" db="EMBL/GenBank/DDBJ databases">
        <title>Marinobacterium kochiensis sp. nov., isolated from sediment sample collected from Kochi backwaters in Kerala, India.</title>
        <authorList>
            <person name="Singh A."/>
            <person name="Pinnaka A.K."/>
        </authorList>
    </citation>
    <scope>NUCLEOTIDE SEQUENCE [LARGE SCALE GENOMIC DNA]</scope>
    <source>
        <strain evidence="2 3">AK27</strain>
    </source>
</reference>
<dbReference type="AlphaFoldDB" id="A0A081FZI6"/>
<accession>A0A081FZI6</accession>
<dbReference type="Gene3D" id="3.40.30.10">
    <property type="entry name" value="Glutaredoxin"/>
    <property type="match status" value="1"/>
</dbReference>
<proteinExistence type="predicted"/>
<feature type="domain" description="DSBA-like thioredoxin" evidence="1">
    <location>
        <begin position="10"/>
        <end position="180"/>
    </location>
</feature>
<name>A0A081FZI6_9GAMM</name>
<dbReference type="RefSeq" id="WP_036186914.1">
    <property type="nucleotide sequence ID" value="NZ_JMQN01000023.1"/>
</dbReference>
<dbReference type="EMBL" id="JMQN01000023">
    <property type="protein sequence ID" value="KEA63941.1"/>
    <property type="molecule type" value="Genomic_DNA"/>
</dbReference>
<dbReference type="GO" id="GO:0016491">
    <property type="term" value="F:oxidoreductase activity"/>
    <property type="evidence" value="ECO:0007669"/>
    <property type="project" value="InterPro"/>
</dbReference>
<protein>
    <submittedName>
        <fullName evidence="2">Thioredoxin-like protein clustered with</fullName>
    </submittedName>
</protein>
<sequence length="210" mass="23214">MSKPILHYIYDPLCGWCYAAEPLIQAVQALERFALVLHGGGLMRGQRFAPAMRQHIVASDRRIGQLTGQLFGEAYLKGLIQDPETVMDSLPPITAIRAVEALAGDGLAMQVAIQHAHYVDGRSVSELDTLVELAVGLDVEAEAFRRVFAQQSESVMGHIDDTRRMLDANGGGGFPTLLLETEGGLRRLEVSNYYGQPQRWTEFLHTLLPR</sequence>
<dbReference type="OrthoDB" id="9813770at2"/>
<dbReference type="InterPro" id="IPR001853">
    <property type="entry name" value="DSBA-like_thioredoxin_dom"/>
</dbReference>
<gene>
    <name evidence="2" type="ORF">ADIMK_1912</name>
</gene>
<dbReference type="Pfam" id="PF01323">
    <property type="entry name" value="DSBA"/>
    <property type="match status" value="1"/>
</dbReference>
<dbReference type="CDD" id="cd03025">
    <property type="entry name" value="DsbA_FrnE_like"/>
    <property type="match status" value="1"/>
</dbReference>
<dbReference type="SUPFAM" id="SSF52833">
    <property type="entry name" value="Thioredoxin-like"/>
    <property type="match status" value="1"/>
</dbReference>
<keyword evidence="3" id="KW-1185">Reference proteome</keyword>
<evidence type="ECO:0000313" key="3">
    <source>
        <dbReference type="Proteomes" id="UP000028252"/>
    </source>
</evidence>
<organism evidence="2 3">
    <name type="scientific">Marinobacterium lacunae</name>
    <dbReference type="NCBI Taxonomy" id="1232683"/>
    <lineage>
        <taxon>Bacteria</taxon>
        <taxon>Pseudomonadati</taxon>
        <taxon>Pseudomonadota</taxon>
        <taxon>Gammaproteobacteria</taxon>
        <taxon>Oceanospirillales</taxon>
        <taxon>Oceanospirillaceae</taxon>
        <taxon>Marinobacterium</taxon>
    </lineage>
</organism>
<evidence type="ECO:0000313" key="2">
    <source>
        <dbReference type="EMBL" id="KEA63941.1"/>
    </source>
</evidence>